<comment type="caution">
    <text evidence="1">The sequence shown here is derived from an EMBL/GenBank/DDBJ whole genome shotgun (WGS) entry which is preliminary data.</text>
</comment>
<proteinExistence type="predicted"/>
<name>X1AWT0_9ZZZZ</name>
<feature type="non-terminal residue" evidence="1">
    <location>
        <position position="1"/>
    </location>
</feature>
<dbReference type="EMBL" id="BART01018231">
    <property type="protein sequence ID" value="GAG87549.1"/>
    <property type="molecule type" value="Genomic_DNA"/>
</dbReference>
<accession>X1AWT0</accession>
<reference evidence="1" key="1">
    <citation type="journal article" date="2014" name="Front. Microbiol.">
        <title>High frequency of phylogenetically diverse reductive dehalogenase-homologous genes in deep subseafloor sedimentary metagenomes.</title>
        <authorList>
            <person name="Kawai M."/>
            <person name="Futagami T."/>
            <person name="Toyoda A."/>
            <person name="Takaki Y."/>
            <person name="Nishi S."/>
            <person name="Hori S."/>
            <person name="Arai W."/>
            <person name="Tsubouchi T."/>
            <person name="Morono Y."/>
            <person name="Uchiyama I."/>
            <person name="Ito T."/>
            <person name="Fujiyama A."/>
            <person name="Inagaki F."/>
            <person name="Takami H."/>
        </authorList>
    </citation>
    <scope>NUCLEOTIDE SEQUENCE</scope>
    <source>
        <strain evidence="1">Expedition CK06-06</strain>
    </source>
</reference>
<organism evidence="1">
    <name type="scientific">marine sediment metagenome</name>
    <dbReference type="NCBI Taxonomy" id="412755"/>
    <lineage>
        <taxon>unclassified sequences</taxon>
        <taxon>metagenomes</taxon>
        <taxon>ecological metagenomes</taxon>
    </lineage>
</organism>
<dbReference type="AlphaFoldDB" id="X1AWT0"/>
<gene>
    <name evidence="1" type="ORF">S01H4_34452</name>
</gene>
<protein>
    <submittedName>
        <fullName evidence="1">Uncharacterized protein</fullName>
    </submittedName>
</protein>
<sequence>DIFDQTHRMVTNPGMLMLPRRCNEVNIFAHQMTQVAKFLETDIHGNKSYRYAKIGDKQDHYRCALNFFYLACKKIGIPDVHRDRKRATMQDTSYKLGGKRG</sequence>
<evidence type="ECO:0000313" key="1">
    <source>
        <dbReference type="EMBL" id="GAG87549.1"/>
    </source>
</evidence>